<dbReference type="EMBL" id="JACONW010000066">
    <property type="protein sequence ID" value="MBC3951041.1"/>
    <property type="molecule type" value="Genomic_DNA"/>
</dbReference>
<accession>A0ABR7B1H9</accession>
<comment type="caution">
    <text evidence="2">The sequence shown here is derived from an EMBL/GenBank/DDBJ whole genome shotgun (WGS) entry which is preliminary data.</text>
</comment>
<feature type="transmembrane region" description="Helical" evidence="1">
    <location>
        <begin position="144"/>
        <end position="164"/>
    </location>
</feature>
<feature type="transmembrane region" description="Helical" evidence="1">
    <location>
        <begin position="72"/>
        <end position="90"/>
    </location>
</feature>
<sequence>MGETTSAGPEEPSLGAKDDLFIEALPIMEWKIKAHSHWIFPVDAGLGSLTTGAMCLYLWIIFFMEDSSTRDFFKVTTAIAPIQMGFYWWIARKKTVWNYKISTKGGHVEYWEDYFQYSRCVFVGLAIIAIVCVLAMVSIAPGMIWAIAGVGGMVILAAIKLLAWENEVESECFTWDRPRRIFVDRKRNLVVLERRYNPDVVGDNYLCVQVFLPKGRLDEFLAICKQYVSIDVKYEEGRFRE</sequence>
<dbReference type="RefSeq" id="WP_187521888.1">
    <property type="nucleotide sequence ID" value="NZ_JACONW010000066.1"/>
</dbReference>
<name>A0ABR7B1H9_9PSED</name>
<proteinExistence type="predicted"/>
<gene>
    <name evidence="2" type="ORF">H8S59_14840</name>
</gene>
<keyword evidence="1" id="KW-0812">Transmembrane</keyword>
<keyword evidence="3" id="KW-1185">Reference proteome</keyword>
<protein>
    <submittedName>
        <fullName evidence="2">Uncharacterized protein</fullName>
    </submittedName>
</protein>
<feature type="transmembrane region" description="Helical" evidence="1">
    <location>
        <begin position="38"/>
        <end position="60"/>
    </location>
</feature>
<evidence type="ECO:0000313" key="3">
    <source>
        <dbReference type="Proteomes" id="UP000651852"/>
    </source>
</evidence>
<dbReference type="Proteomes" id="UP000651852">
    <property type="component" value="Unassembled WGS sequence"/>
</dbReference>
<reference evidence="2 3" key="1">
    <citation type="submission" date="2020-08" db="EMBL/GenBank/DDBJ databases">
        <title>Putative novel bacterial strains isolated from necrotic wheat leaf tissues caused by Xanthomonas translucens.</title>
        <authorList>
            <person name="Tambong J.T."/>
        </authorList>
    </citation>
    <scope>NUCLEOTIDE SEQUENCE [LARGE SCALE GENOMIC DNA]</scope>
    <source>
        <strain evidence="2 3">DOAB 1069</strain>
    </source>
</reference>
<evidence type="ECO:0000313" key="2">
    <source>
        <dbReference type="EMBL" id="MBC3951041.1"/>
    </source>
</evidence>
<evidence type="ECO:0000256" key="1">
    <source>
        <dbReference type="SAM" id="Phobius"/>
    </source>
</evidence>
<organism evidence="2 3">
    <name type="scientific">Pseudomonas folii</name>
    <dbReference type="NCBI Taxonomy" id="2762593"/>
    <lineage>
        <taxon>Bacteria</taxon>
        <taxon>Pseudomonadati</taxon>
        <taxon>Pseudomonadota</taxon>
        <taxon>Gammaproteobacteria</taxon>
        <taxon>Pseudomonadales</taxon>
        <taxon>Pseudomonadaceae</taxon>
        <taxon>Pseudomonas</taxon>
    </lineage>
</organism>
<feature type="transmembrane region" description="Helical" evidence="1">
    <location>
        <begin position="114"/>
        <end position="137"/>
    </location>
</feature>
<keyword evidence="1" id="KW-0472">Membrane</keyword>
<keyword evidence="1" id="KW-1133">Transmembrane helix</keyword>